<dbReference type="InterPro" id="IPR016161">
    <property type="entry name" value="Ald_DH/histidinol_DH"/>
</dbReference>
<dbReference type="GO" id="GO:0008957">
    <property type="term" value="F:phenylacetaldehyde dehydrogenase (NAD+) activity"/>
    <property type="evidence" value="ECO:0007669"/>
    <property type="project" value="UniProtKB-EC"/>
</dbReference>
<dbReference type="PROSITE" id="PS00070">
    <property type="entry name" value="ALDEHYDE_DEHYDR_CYS"/>
    <property type="match status" value="1"/>
</dbReference>
<dbReference type="FunFam" id="3.40.309.10:FF:000012">
    <property type="entry name" value="Betaine aldehyde dehydrogenase"/>
    <property type="match status" value="1"/>
</dbReference>
<dbReference type="PANTHER" id="PTHR11699">
    <property type="entry name" value="ALDEHYDE DEHYDROGENASE-RELATED"/>
    <property type="match status" value="1"/>
</dbReference>
<dbReference type="Pfam" id="PF00171">
    <property type="entry name" value="Aldedh"/>
    <property type="match status" value="1"/>
</dbReference>
<evidence type="ECO:0000259" key="5">
    <source>
        <dbReference type="Pfam" id="PF00171"/>
    </source>
</evidence>
<dbReference type="EMBL" id="CP014782">
    <property type="protein sequence ID" value="AQS39055.1"/>
    <property type="molecule type" value="Genomic_DNA"/>
</dbReference>
<dbReference type="InterPro" id="IPR015590">
    <property type="entry name" value="Aldehyde_DH_dom"/>
</dbReference>
<dbReference type="KEGG" id="spsw:Sps_03940"/>
<dbReference type="FunFam" id="3.40.605.10:FF:000007">
    <property type="entry name" value="NAD/NADP-dependent betaine aldehyde dehydrogenase"/>
    <property type="match status" value="1"/>
</dbReference>
<evidence type="ECO:0000313" key="6">
    <source>
        <dbReference type="EMBL" id="AQS39055.1"/>
    </source>
</evidence>
<dbReference type="PROSITE" id="PS00687">
    <property type="entry name" value="ALDEHYDE_DEHYDR_GLU"/>
    <property type="match status" value="1"/>
</dbReference>
<proteinExistence type="inferred from homology"/>
<dbReference type="Gene3D" id="3.40.309.10">
    <property type="entry name" value="Aldehyde Dehydrogenase, Chain A, domain 2"/>
    <property type="match status" value="1"/>
</dbReference>
<feature type="domain" description="Aldehyde dehydrogenase" evidence="5">
    <location>
        <begin position="44"/>
        <end position="502"/>
    </location>
</feature>
<dbReference type="Gene3D" id="3.40.605.10">
    <property type="entry name" value="Aldehyde Dehydrogenase, Chain A, domain 1"/>
    <property type="match status" value="1"/>
</dbReference>
<evidence type="ECO:0000256" key="3">
    <source>
        <dbReference type="PROSITE-ProRule" id="PRU10007"/>
    </source>
</evidence>
<dbReference type="SUPFAM" id="SSF53720">
    <property type="entry name" value="ALDH-like"/>
    <property type="match status" value="1"/>
</dbReference>
<keyword evidence="2 4" id="KW-0560">Oxidoreductase</keyword>
<dbReference type="STRING" id="225848.Sps_03940"/>
<dbReference type="InterPro" id="IPR016162">
    <property type="entry name" value="Ald_DH_N"/>
</dbReference>
<feature type="active site" evidence="3">
    <location>
        <position position="279"/>
    </location>
</feature>
<evidence type="ECO:0000256" key="1">
    <source>
        <dbReference type="ARBA" id="ARBA00009986"/>
    </source>
</evidence>
<gene>
    <name evidence="6" type="ORF">Sps_03940</name>
</gene>
<reference evidence="6 7" key="1">
    <citation type="submission" date="2016-03" db="EMBL/GenBank/DDBJ databases">
        <title>Complete genome sequence of Shewanella psychrophila WP2, a deep sea bacterium isolated from west Pacific sediment.</title>
        <authorList>
            <person name="Xu G."/>
            <person name="Jian H."/>
        </authorList>
    </citation>
    <scope>NUCLEOTIDE SEQUENCE [LARGE SCALE GENOMIC DNA]</scope>
    <source>
        <strain evidence="6 7">WP2</strain>
    </source>
</reference>
<evidence type="ECO:0000256" key="4">
    <source>
        <dbReference type="RuleBase" id="RU003345"/>
    </source>
</evidence>
<sequence>MNIWNPFMSQLSLSILNDVPVSDTVQRYLSTDLKMCIGGQFFAASSGETIDVFEPSSGELLARIPAADKHDIDKAVTAAQAGFKVWSSMLPYERQQIILKFADLIECHADDFAMLESLDNGKSVEIARHVDVESTIKFFRYMAGWATKIEGTTQTVSVPGLHSTYTKKVPIGVVGAIVPWNFPLSMAAWKIAPALATGCSIILKPAENTSLTALLLAEIGIEAGLPTGVLNVVTGLGNVAGSALTSHSGINKIAFTGSTPVGKMIGKAAMENVTRVSLELGGKSPVIVFNDADIEKAAQGAASAIFFNHGQVCVAGSRLYVQSGIYEQFIQRVSEIANDMTLTHGMDSKIDMGPLISRVQQERVQDFIKTGIEEGARLLAGGCDWQGAGYFVKPTVFADTHHEMTIVREEIFGPVLVAQSFDTLEEVIELANDTPFGLAASIWSDNIKLVHQMIDSLEVGIVWVNTHHLVDASMPFGGVKQSGFGREQGKEQLDLFLETKTVWINYND</sequence>
<dbReference type="InterPro" id="IPR016160">
    <property type="entry name" value="Ald_DH_CS_CYS"/>
</dbReference>
<organism evidence="6 7">
    <name type="scientific">Shewanella psychrophila</name>
    <dbReference type="NCBI Taxonomy" id="225848"/>
    <lineage>
        <taxon>Bacteria</taxon>
        <taxon>Pseudomonadati</taxon>
        <taxon>Pseudomonadota</taxon>
        <taxon>Gammaproteobacteria</taxon>
        <taxon>Alteromonadales</taxon>
        <taxon>Shewanellaceae</taxon>
        <taxon>Shewanella</taxon>
    </lineage>
</organism>
<dbReference type="InterPro" id="IPR016163">
    <property type="entry name" value="Ald_DH_C"/>
</dbReference>
<dbReference type="EC" id="1.2.1.39" evidence="6"/>
<name>A0A1S6HU24_9GAMM</name>
<dbReference type="Proteomes" id="UP000189545">
    <property type="component" value="Chromosome"/>
</dbReference>
<evidence type="ECO:0000256" key="2">
    <source>
        <dbReference type="ARBA" id="ARBA00023002"/>
    </source>
</evidence>
<evidence type="ECO:0000313" key="7">
    <source>
        <dbReference type="Proteomes" id="UP000189545"/>
    </source>
</evidence>
<accession>A0A1S6HU24</accession>
<keyword evidence="7" id="KW-1185">Reference proteome</keyword>
<protein>
    <submittedName>
        <fullName evidence="6">NAD-dependent aldehyde dehydrogenase</fullName>
        <ecNumber evidence="6">1.2.1.39</ecNumber>
    </submittedName>
</protein>
<dbReference type="InterPro" id="IPR029510">
    <property type="entry name" value="Ald_DH_CS_GLU"/>
</dbReference>
<dbReference type="AlphaFoldDB" id="A0A1S6HU24"/>
<comment type="similarity">
    <text evidence="1 4">Belongs to the aldehyde dehydrogenase family.</text>
</comment>